<dbReference type="EMBL" id="FLUA01000032">
    <property type="protein sequence ID" value="SBV64218.1"/>
    <property type="molecule type" value="Genomic_DNA"/>
</dbReference>
<gene>
    <name evidence="4" type="ORF">KL86CIT2_340067</name>
    <name evidence="5" type="ORF">KM92CIT3_60166</name>
</gene>
<accession>A0A212IE57</accession>
<dbReference type="GO" id="GO:0032259">
    <property type="term" value="P:methylation"/>
    <property type="evidence" value="ECO:0007669"/>
    <property type="project" value="UniProtKB-KW"/>
</dbReference>
<evidence type="ECO:0000256" key="1">
    <source>
        <dbReference type="ARBA" id="ARBA00022603"/>
    </source>
</evidence>
<dbReference type="InterPro" id="IPR041698">
    <property type="entry name" value="Methyltransf_25"/>
</dbReference>
<dbReference type="SUPFAM" id="SSF53335">
    <property type="entry name" value="S-adenosyl-L-methionine-dependent methyltransferases"/>
    <property type="match status" value="1"/>
</dbReference>
<dbReference type="EMBL" id="FLUB01000018">
    <property type="protein sequence ID" value="SBV65098.1"/>
    <property type="molecule type" value="Genomic_DNA"/>
</dbReference>
<dbReference type="InterPro" id="IPR029063">
    <property type="entry name" value="SAM-dependent_MTases_sf"/>
</dbReference>
<dbReference type="Gene3D" id="3.40.50.150">
    <property type="entry name" value="Vaccinia Virus protein VP39"/>
    <property type="match status" value="1"/>
</dbReference>
<reference evidence="5" key="1">
    <citation type="submission" date="2016-04" db="EMBL/GenBank/DDBJ databases">
        <authorList>
            <person name="Evans L.H."/>
            <person name="Alamgir A."/>
            <person name="Owens N."/>
            <person name="Weber N.D."/>
            <person name="Virtaneva K."/>
            <person name="Barbian K."/>
            <person name="Babar A."/>
            <person name="Rosenke K."/>
        </authorList>
    </citation>
    <scope>NUCLEOTIDE SEQUENCE</scope>
    <source>
        <strain evidence="4">86-2</strain>
        <strain evidence="5">92-3</strain>
    </source>
</reference>
<protein>
    <submittedName>
        <fullName evidence="5">Methyltransferase type 11</fullName>
    </submittedName>
</protein>
<proteinExistence type="predicted"/>
<dbReference type="Pfam" id="PF13649">
    <property type="entry name" value="Methyltransf_25"/>
    <property type="match status" value="1"/>
</dbReference>
<evidence type="ECO:0000256" key="2">
    <source>
        <dbReference type="ARBA" id="ARBA00022679"/>
    </source>
</evidence>
<dbReference type="CDD" id="cd02440">
    <property type="entry name" value="AdoMet_MTases"/>
    <property type="match status" value="1"/>
</dbReference>
<evidence type="ECO:0000313" key="5">
    <source>
        <dbReference type="EMBL" id="SBV65098.1"/>
    </source>
</evidence>
<keyword evidence="2 5" id="KW-0808">Transferase</keyword>
<feature type="domain" description="Methyltransferase" evidence="3">
    <location>
        <begin position="90"/>
        <end position="179"/>
    </location>
</feature>
<organism evidence="5">
    <name type="scientific">uncultured Citrobacter sp</name>
    <dbReference type="NCBI Taxonomy" id="200446"/>
    <lineage>
        <taxon>Bacteria</taxon>
        <taxon>Pseudomonadati</taxon>
        <taxon>Pseudomonadota</taxon>
        <taxon>Gammaproteobacteria</taxon>
        <taxon>Enterobacterales</taxon>
        <taxon>Enterobacteriaceae</taxon>
        <taxon>Citrobacter</taxon>
        <taxon>environmental samples</taxon>
    </lineage>
</organism>
<evidence type="ECO:0000313" key="4">
    <source>
        <dbReference type="EMBL" id="SBV64218.1"/>
    </source>
</evidence>
<dbReference type="AlphaFoldDB" id="A0A212IE57"/>
<dbReference type="PANTHER" id="PTHR43861:SF1">
    <property type="entry name" value="TRANS-ACONITATE 2-METHYLTRANSFERASE"/>
    <property type="match status" value="1"/>
</dbReference>
<dbReference type="PANTHER" id="PTHR43861">
    <property type="entry name" value="TRANS-ACONITATE 2-METHYLTRANSFERASE-RELATED"/>
    <property type="match status" value="1"/>
</dbReference>
<name>A0A212IE57_9ENTR</name>
<evidence type="ECO:0000259" key="3">
    <source>
        <dbReference type="Pfam" id="PF13649"/>
    </source>
</evidence>
<sequence length="245" mass="27315">MMPQRDGFGGFTHRLCEAHSRIADRVLEDLSSFFLTEEKSEDIVSDSAANNILSIYRRHADAFASQRSRTLFEKSWLDKFISVMGGQGSIVDIGCGNGQPIAGYFIQQGFQLTGVDGSPAMLARARNTFPAQRWLEQDMRELALNETFDGLIAWDSFFHLTQQDQQKMFPIFDRLSHPGSALMFTSGTDNGIAMGQFEGEPLFHASLAPDEYRALLSAHGFAVVEMVMEDPHCAGHTVWLAQKRG</sequence>
<dbReference type="GO" id="GO:0008168">
    <property type="term" value="F:methyltransferase activity"/>
    <property type="evidence" value="ECO:0007669"/>
    <property type="project" value="UniProtKB-KW"/>
</dbReference>
<keyword evidence="1 5" id="KW-0489">Methyltransferase</keyword>